<name>A0A0W0VYG6_9GAMM</name>
<comment type="cofactor">
    <cofactor evidence="3">
        <name>pyridoxal 5'-phosphate</name>
        <dbReference type="ChEBI" id="CHEBI:597326"/>
    </cofactor>
</comment>
<dbReference type="PIRSF" id="PIRSF004848">
    <property type="entry name" value="YBL036c_PLPDEIII"/>
    <property type="match status" value="1"/>
</dbReference>
<dbReference type="EMBL" id="LNYH01000063">
    <property type="protein sequence ID" value="KTD25033.1"/>
    <property type="molecule type" value="Genomic_DNA"/>
</dbReference>
<protein>
    <recommendedName>
        <fullName evidence="2">Pyridoxal phosphate homeostasis protein</fullName>
        <shortName evidence="2">PLP homeostasis protein</shortName>
    </recommendedName>
</protein>
<dbReference type="PANTHER" id="PTHR10146">
    <property type="entry name" value="PROLINE SYNTHETASE CO-TRANSCRIBED BACTERIAL HOMOLOG PROTEIN"/>
    <property type="match status" value="1"/>
</dbReference>
<gene>
    <name evidence="6" type="ORF">Lisr_1258</name>
</gene>
<dbReference type="InterPro" id="IPR001608">
    <property type="entry name" value="Ala_racemase_N"/>
</dbReference>
<reference evidence="6 7" key="1">
    <citation type="submission" date="2015-11" db="EMBL/GenBank/DDBJ databases">
        <title>Genomic analysis of 38 Legionella species identifies large and diverse effector repertoires.</title>
        <authorList>
            <person name="Burstein D."/>
            <person name="Amaro F."/>
            <person name="Zusman T."/>
            <person name="Lifshitz Z."/>
            <person name="Cohen O."/>
            <person name="Gilbert J.A."/>
            <person name="Pupko T."/>
            <person name="Shuman H.A."/>
            <person name="Segal G."/>
        </authorList>
    </citation>
    <scope>NUCLEOTIDE SEQUENCE [LARGE SCALE GENOMIC DNA]</scope>
    <source>
        <strain evidence="6 7">Bercovier 4</strain>
    </source>
</reference>
<evidence type="ECO:0000259" key="5">
    <source>
        <dbReference type="Pfam" id="PF01168"/>
    </source>
</evidence>
<sequence>MPFKTDFSKFLGYNSFAAAANAVFLNERRSPKSSNFILTMTKISERIARINQIIRQEEANSHRPPGCVSLLAVSKGQSIEKIKKAYRSGLKEFAENYLQEAEKKIAALQELSIHWHFIGSVQSNKTRAIASKFSWIHSIDRYRIAELLNQHRPDDHPPLNVCLQINLTGETSKSGIAKEQSFELLQKLRTLPRIKCRGLMTILHTSATEQEQYLLFTELKKLLQELNHHLQLKLDTLSMGMSNDYISAIHAGSTIIRLGQAIFGEREKRSQQ</sequence>
<dbReference type="FunFam" id="3.20.20.10:FF:000018">
    <property type="entry name" value="Pyridoxal phosphate homeostasis protein"/>
    <property type="match status" value="1"/>
</dbReference>
<evidence type="ECO:0000256" key="2">
    <source>
        <dbReference type="HAMAP-Rule" id="MF_02087"/>
    </source>
</evidence>
<dbReference type="PROSITE" id="PS01211">
    <property type="entry name" value="UPF0001"/>
    <property type="match status" value="1"/>
</dbReference>
<keyword evidence="1 2" id="KW-0663">Pyridoxal phosphate</keyword>
<proteinExistence type="inferred from homology"/>
<dbReference type="AlphaFoldDB" id="A0A0W0VYG6"/>
<dbReference type="InterPro" id="IPR011078">
    <property type="entry name" value="PyrdxlP_homeostasis"/>
</dbReference>
<dbReference type="NCBIfam" id="TIGR00044">
    <property type="entry name" value="YggS family pyridoxal phosphate-dependent enzyme"/>
    <property type="match status" value="1"/>
</dbReference>
<dbReference type="InterPro" id="IPR029066">
    <property type="entry name" value="PLP-binding_barrel"/>
</dbReference>
<comment type="similarity">
    <text evidence="2 4">Belongs to the pyridoxal phosphate-binding protein YggS/PROSC family.</text>
</comment>
<dbReference type="GO" id="GO:0030170">
    <property type="term" value="F:pyridoxal phosphate binding"/>
    <property type="evidence" value="ECO:0007669"/>
    <property type="project" value="UniProtKB-UniRule"/>
</dbReference>
<dbReference type="Pfam" id="PF01168">
    <property type="entry name" value="Ala_racemase_N"/>
    <property type="match status" value="1"/>
</dbReference>
<feature type="domain" description="Alanine racemase N-terminal" evidence="5">
    <location>
        <begin position="68"/>
        <end position="266"/>
    </location>
</feature>
<dbReference type="SUPFAM" id="SSF51419">
    <property type="entry name" value="PLP-binding barrel"/>
    <property type="match status" value="1"/>
</dbReference>
<accession>A0A0W0VYG6</accession>
<evidence type="ECO:0000313" key="7">
    <source>
        <dbReference type="Proteomes" id="UP000054761"/>
    </source>
</evidence>
<dbReference type="PATRIC" id="fig|454.4.peg.1361"/>
<comment type="caution">
    <text evidence="6">The sequence shown here is derived from an EMBL/GenBank/DDBJ whole genome shotgun (WGS) entry which is preliminary data.</text>
</comment>
<evidence type="ECO:0000256" key="4">
    <source>
        <dbReference type="RuleBase" id="RU004514"/>
    </source>
</evidence>
<dbReference type="Gene3D" id="3.20.20.10">
    <property type="entry name" value="Alanine racemase"/>
    <property type="match status" value="1"/>
</dbReference>
<dbReference type="PANTHER" id="PTHR10146:SF14">
    <property type="entry name" value="PYRIDOXAL PHOSPHATE HOMEOSTASIS PROTEIN"/>
    <property type="match status" value="1"/>
</dbReference>
<comment type="function">
    <text evidence="2">Pyridoxal 5'-phosphate (PLP)-binding protein, which is involved in PLP homeostasis.</text>
</comment>
<dbReference type="STRING" id="454.Lisr_1258"/>
<evidence type="ECO:0000256" key="3">
    <source>
        <dbReference type="PIRSR" id="PIRSR004848-1"/>
    </source>
</evidence>
<evidence type="ECO:0000313" key="6">
    <source>
        <dbReference type="EMBL" id="KTD25033.1"/>
    </source>
</evidence>
<evidence type="ECO:0000256" key="1">
    <source>
        <dbReference type="ARBA" id="ARBA00022898"/>
    </source>
</evidence>
<feature type="modified residue" description="N6-(pyridoxal phosphate)lysine" evidence="2 3">
    <location>
        <position position="75"/>
    </location>
</feature>
<organism evidence="6 7">
    <name type="scientific">Legionella israelensis</name>
    <dbReference type="NCBI Taxonomy" id="454"/>
    <lineage>
        <taxon>Bacteria</taxon>
        <taxon>Pseudomonadati</taxon>
        <taxon>Pseudomonadota</taxon>
        <taxon>Gammaproteobacteria</taxon>
        <taxon>Legionellales</taxon>
        <taxon>Legionellaceae</taxon>
        <taxon>Legionella</taxon>
    </lineage>
</organism>
<dbReference type="Proteomes" id="UP000054761">
    <property type="component" value="Unassembled WGS sequence"/>
</dbReference>
<dbReference type="HAMAP" id="MF_02087">
    <property type="entry name" value="PLP_homeostasis"/>
    <property type="match status" value="1"/>
</dbReference>
<keyword evidence="7" id="KW-1185">Reference proteome</keyword>